<feature type="domain" description="UvrD-like helicase C-terminal" evidence="5">
    <location>
        <begin position="389"/>
        <end position="454"/>
    </location>
</feature>
<protein>
    <submittedName>
        <fullName evidence="6">ATP-dependent helicase</fullName>
    </submittedName>
</protein>
<gene>
    <name evidence="6" type="ORF">JYC20_001712</name>
</gene>
<dbReference type="EMBL" id="AAYVUT010000013">
    <property type="protein sequence ID" value="EHB2512515.1"/>
    <property type="molecule type" value="Genomic_DNA"/>
</dbReference>
<evidence type="ECO:0000313" key="7">
    <source>
        <dbReference type="Proteomes" id="UP000735326"/>
    </source>
</evidence>
<dbReference type="AlphaFoldDB" id="A0AAN3QY12"/>
<dbReference type="GO" id="GO:0043138">
    <property type="term" value="F:3'-5' DNA helicase activity"/>
    <property type="evidence" value="ECO:0007669"/>
    <property type="project" value="TreeGrafter"/>
</dbReference>
<dbReference type="InterPro" id="IPR014017">
    <property type="entry name" value="DNA_helicase_UvrD-like_C"/>
</dbReference>
<keyword evidence="4" id="KW-0067">ATP-binding</keyword>
<dbReference type="SUPFAM" id="SSF52540">
    <property type="entry name" value="P-loop containing nucleoside triphosphate hydrolases"/>
    <property type="match status" value="1"/>
</dbReference>
<evidence type="ECO:0000256" key="4">
    <source>
        <dbReference type="ARBA" id="ARBA00022840"/>
    </source>
</evidence>
<proteinExistence type="predicted"/>
<sequence length="467" mass="55423">MELTIEQIEIIELSKKMNKSEILIINACAGSGKTFTLNEIASANPNKKFLYLAFNKNIVEDMKKKAKKNIDVKTLHSLAFSFVRKKIGKMNFINSYTIFDIEKFFPNQTSEELFLILKDFNDFLINDEKEFKNNYIKKLWNLVLTRKLDFIHNFYLKYYFLYEESKNLVKKYDFILLDEAQDTNSIMLDIVLNNNCSKILVGDTFQNIYGFNQTINAIETVQADYKKNLSKSFRSKQEILNYADYFLLKYTKKNKVKMTSNISNKEKNEIKNKSYIMRTNAGIIEFLDKIKYDKNIEQYCLLKNPDDIFQLVFDILNFRSNRFSYISKRNSFLLNFNSMLELKNYAKEAFDNNLNKVLILIDKKYDFKVLNALAIKLYNKKNKENIFFYITNSHISKGLEWDSVELYNDFPNLNKLQNEIKKEKNLEKKQEMEFFLEQEVNLFYVAITRAKFQLLDKSENKINDTAS</sequence>
<dbReference type="GO" id="GO:0000725">
    <property type="term" value="P:recombinational repair"/>
    <property type="evidence" value="ECO:0007669"/>
    <property type="project" value="TreeGrafter"/>
</dbReference>
<dbReference type="InterPro" id="IPR027417">
    <property type="entry name" value="P-loop_NTPase"/>
</dbReference>
<keyword evidence="2" id="KW-0378">Hydrolase</keyword>
<evidence type="ECO:0000313" key="6">
    <source>
        <dbReference type="EMBL" id="EHB2512515.1"/>
    </source>
</evidence>
<dbReference type="Pfam" id="PF13245">
    <property type="entry name" value="AAA_19"/>
    <property type="match status" value="1"/>
</dbReference>
<dbReference type="GO" id="GO:0003677">
    <property type="term" value="F:DNA binding"/>
    <property type="evidence" value="ECO:0007669"/>
    <property type="project" value="InterPro"/>
</dbReference>
<organism evidence="6 7">
    <name type="scientific">Campylobacter jejuni</name>
    <dbReference type="NCBI Taxonomy" id="197"/>
    <lineage>
        <taxon>Bacteria</taxon>
        <taxon>Pseudomonadati</taxon>
        <taxon>Campylobacterota</taxon>
        <taxon>Epsilonproteobacteria</taxon>
        <taxon>Campylobacterales</taxon>
        <taxon>Campylobacteraceae</taxon>
        <taxon>Campylobacter</taxon>
    </lineage>
</organism>
<evidence type="ECO:0000259" key="5">
    <source>
        <dbReference type="Pfam" id="PF13361"/>
    </source>
</evidence>
<reference evidence="6" key="1">
    <citation type="submission" date="2021-02" db="EMBL/GenBank/DDBJ databases">
        <authorList>
            <consortium name="PulseNet: The National Subtyping Network for Foodborne Disease Surveillance"/>
        </authorList>
    </citation>
    <scope>NUCLEOTIDE SEQUENCE</scope>
    <source>
        <strain evidence="6">PNUSAC020384</strain>
    </source>
</reference>
<dbReference type="InterPro" id="IPR000212">
    <property type="entry name" value="DNA_helicase_UvrD/REP"/>
</dbReference>
<dbReference type="PANTHER" id="PTHR11070">
    <property type="entry name" value="UVRD / RECB / PCRA DNA HELICASE FAMILY MEMBER"/>
    <property type="match status" value="1"/>
</dbReference>
<keyword evidence="3 6" id="KW-0347">Helicase</keyword>
<keyword evidence="1" id="KW-0547">Nucleotide-binding</keyword>
<dbReference type="Proteomes" id="UP000735326">
    <property type="component" value="Unassembled WGS sequence"/>
</dbReference>
<evidence type="ECO:0000256" key="1">
    <source>
        <dbReference type="ARBA" id="ARBA00022741"/>
    </source>
</evidence>
<accession>A0AAN3QY12</accession>
<evidence type="ECO:0000256" key="2">
    <source>
        <dbReference type="ARBA" id="ARBA00022801"/>
    </source>
</evidence>
<name>A0AAN3QY12_CAMJU</name>
<dbReference type="PANTHER" id="PTHR11070:SF30">
    <property type="entry name" value="F-BOX DNA HELICASE 1"/>
    <property type="match status" value="1"/>
</dbReference>
<dbReference type="Pfam" id="PF13361">
    <property type="entry name" value="UvrD_C"/>
    <property type="match status" value="1"/>
</dbReference>
<dbReference type="GO" id="GO:0005524">
    <property type="term" value="F:ATP binding"/>
    <property type="evidence" value="ECO:0007669"/>
    <property type="project" value="InterPro"/>
</dbReference>
<dbReference type="RefSeq" id="WP_070273921.1">
    <property type="nucleotide sequence ID" value="NZ_MJYS01000077.1"/>
</dbReference>
<evidence type="ECO:0000256" key="3">
    <source>
        <dbReference type="ARBA" id="ARBA00022806"/>
    </source>
</evidence>
<comment type="caution">
    <text evidence="6">The sequence shown here is derived from an EMBL/GenBank/DDBJ whole genome shotgun (WGS) entry which is preliminary data.</text>
</comment>
<dbReference type="Gene3D" id="3.40.50.300">
    <property type="entry name" value="P-loop containing nucleotide triphosphate hydrolases"/>
    <property type="match status" value="2"/>
</dbReference>